<organism evidence="2 3">
    <name type="scientific">Kutzneria chonburiensis</name>
    <dbReference type="NCBI Taxonomy" id="1483604"/>
    <lineage>
        <taxon>Bacteria</taxon>
        <taxon>Bacillati</taxon>
        <taxon>Actinomycetota</taxon>
        <taxon>Actinomycetes</taxon>
        <taxon>Pseudonocardiales</taxon>
        <taxon>Pseudonocardiaceae</taxon>
        <taxon>Kutzneria</taxon>
    </lineage>
</organism>
<gene>
    <name evidence="2" type="ORF">ACFFH7_10665</name>
</gene>
<keyword evidence="1" id="KW-0472">Membrane</keyword>
<name>A0ABV6MNQ2_9PSEU</name>
<proteinExistence type="predicted"/>
<evidence type="ECO:0000313" key="2">
    <source>
        <dbReference type="EMBL" id="MFC0541945.1"/>
    </source>
</evidence>
<sequence>MIALGFFVTVRKRWREYQLITYTTVVYVLGTAASVIARVA</sequence>
<keyword evidence="1" id="KW-0812">Transmembrane</keyword>
<protein>
    <submittedName>
        <fullName evidence="2">Uncharacterized protein</fullName>
    </submittedName>
</protein>
<dbReference type="Proteomes" id="UP001589810">
    <property type="component" value="Unassembled WGS sequence"/>
</dbReference>
<evidence type="ECO:0000313" key="3">
    <source>
        <dbReference type="Proteomes" id="UP001589810"/>
    </source>
</evidence>
<comment type="caution">
    <text evidence="2">The sequence shown here is derived from an EMBL/GenBank/DDBJ whole genome shotgun (WGS) entry which is preliminary data.</text>
</comment>
<reference evidence="2 3" key="1">
    <citation type="submission" date="2024-09" db="EMBL/GenBank/DDBJ databases">
        <authorList>
            <person name="Sun Q."/>
            <person name="Mori K."/>
        </authorList>
    </citation>
    <scope>NUCLEOTIDE SEQUENCE [LARGE SCALE GENOMIC DNA]</scope>
    <source>
        <strain evidence="2 3">TBRC 1432</strain>
    </source>
</reference>
<evidence type="ECO:0000256" key="1">
    <source>
        <dbReference type="SAM" id="Phobius"/>
    </source>
</evidence>
<accession>A0ABV6MNQ2</accession>
<feature type="transmembrane region" description="Helical" evidence="1">
    <location>
        <begin position="19"/>
        <end position="37"/>
    </location>
</feature>
<dbReference type="EMBL" id="JBHLUD010000002">
    <property type="protein sequence ID" value="MFC0541945.1"/>
    <property type="molecule type" value="Genomic_DNA"/>
</dbReference>
<keyword evidence="1" id="KW-1133">Transmembrane helix</keyword>
<dbReference type="RefSeq" id="WP_273942017.1">
    <property type="nucleotide sequence ID" value="NZ_CP097263.1"/>
</dbReference>
<keyword evidence="3" id="KW-1185">Reference proteome</keyword>